<dbReference type="PANTHER" id="PTHR38663:SF1">
    <property type="entry name" value="L-ORNITHINE N(5)-MONOOXYGENASE"/>
    <property type="match status" value="1"/>
</dbReference>
<dbReference type="Proteomes" id="UP000651156">
    <property type="component" value="Unassembled WGS sequence"/>
</dbReference>
<comment type="caution">
    <text evidence="2">The sequence shown here is derived from an EMBL/GenBank/DDBJ whole genome shotgun (WGS) entry which is preliminary data.</text>
</comment>
<keyword evidence="2" id="KW-0503">Monooxygenase</keyword>
<sequence>MVASSLPHNTDIAVIGAGPHAMTVVTHLLQKRQQLRQRLLVFDPSGTWMQQWQNQFAAFEIPHLRSPAVHHPDPNPYALRQFAHLRSHELYPPYDLPGTLLFQDFCQELIRRWSLQNHIVTAKVVRIEPIKQNLRSRFRLWLHNSQSIVARRVILATGGNTPQIPAWAQQISSPYPQERLCHSCHVDLRHLHLRGETILIIGSGLTSGHLALGAIARDAKVILMSRRNLQEKLFDADPGWLGPKYLKSFWAEPDWQTRAELIQKARNGGSMTPAIMTQLRRAQHHTCVKLMENCQVLYATWQSNSWQISCDDGSKHECDRIWLATGTKTDITTEPLLKEVIERYPISTAKGLPVLDSHLRWVGCELFITGGLAALQVGPVARNLSGARMASERIVPALHKPSLSFSYQ</sequence>
<dbReference type="InterPro" id="IPR036188">
    <property type="entry name" value="FAD/NAD-bd_sf"/>
</dbReference>
<organism evidence="2 3">
    <name type="scientific">Gloeocapsopsis crepidinum LEGE 06123</name>
    <dbReference type="NCBI Taxonomy" id="588587"/>
    <lineage>
        <taxon>Bacteria</taxon>
        <taxon>Bacillati</taxon>
        <taxon>Cyanobacteriota</taxon>
        <taxon>Cyanophyceae</taxon>
        <taxon>Oscillatoriophycideae</taxon>
        <taxon>Chroococcales</taxon>
        <taxon>Chroococcaceae</taxon>
        <taxon>Gloeocapsopsis</taxon>
    </lineage>
</organism>
<protein>
    <submittedName>
        <fullName evidence="2">SidA/IucD/PvdA family monooxygenase</fullName>
    </submittedName>
</protein>
<dbReference type="RefSeq" id="WP_193933748.1">
    <property type="nucleotide sequence ID" value="NZ_CAWPMZ010000088.1"/>
</dbReference>
<keyword evidence="3" id="KW-1185">Reference proteome</keyword>
<dbReference type="Gene3D" id="3.50.50.60">
    <property type="entry name" value="FAD/NAD(P)-binding domain"/>
    <property type="match status" value="1"/>
</dbReference>
<keyword evidence="2" id="KW-0560">Oxidoreductase</keyword>
<proteinExistence type="predicted"/>
<evidence type="ECO:0000259" key="1">
    <source>
        <dbReference type="Pfam" id="PF13454"/>
    </source>
</evidence>
<reference evidence="2 3" key="1">
    <citation type="submission" date="2020-10" db="EMBL/GenBank/DDBJ databases">
        <authorList>
            <person name="Castelo-Branco R."/>
            <person name="Eusebio N."/>
            <person name="Adriana R."/>
            <person name="Vieira A."/>
            <person name="Brugerolle De Fraissinette N."/>
            <person name="Rezende De Castro R."/>
            <person name="Schneider M.P."/>
            <person name="Vasconcelos V."/>
            <person name="Leao P.N."/>
        </authorList>
    </citation>
    <scope>NUCLEOTIDE SEQUENCE [LARGE SCALE GENOMIC DNA]</scope>
    <source>
        <strain evidence="2 3">LEGE 06123</strain>
    </source>
</reference>
<gene>
    <name evidence="2" type="ORF">IQ230_18565</name>
</gene>
<dbReference type="PANTHER" id="PTHR38663">
    <property type="match status" value="1"/>
</dbReference>
<dbReference type="InterPro" id="IPR038732">
    <property type="entry name" value="HpyO/CreE_NAD-binding"/>
</dbReference>
<evidence type="ECO:0000313" key="2">
    <source>
        <dbReference type="EMBL" id="MBE9192315.1"/>
    </source>
</evidence>
<dbReference type="PRINTS" id="PR00368">
    <property type="entry name" value="FADPNR"/>
</dbReference>
<dbReference type="EMBL" id="JADEWN010000052">
    <property type="protein sequence ID" value="MBE9192315.1"/>
    <property type="molecule type" value="Genomic_DNA"/>
</dbReference>
<dbReference type="SUPFAM" id="SSF51905">
    <property type="entry name" value="FAD/NAD(P)-binding domain"/>
    <property type="match status" value="2"/>
</dbReference>
<accession>A0ABR9UVI1</accession>
<evidence type="ECO:0000313" key="3">
    <source>
        <dbReference type="Proteomes" id="UP000651156"/>
    </source>
</evidence>
<feature type="domain" description="FAD-dependent urate hydroxylase HpyO/Asp monooxygenase CreE-like FAD/NAD(P)-binding" evidence="1">
    <location>
        <begin position="13"/>
        <end position="159"/>
    </location>
</feature>
<name>A0ABR9UVI1_9CHRO</name>
<dbReference type="GO" id="GO:0004497">
    <property type="term" value="F:monooxygenase activity"/>
    <property type="evidence" value="ECO:0007669"/>
    <property type="project" value="UniProtKB-KW"/>
</dbReference>
<dbReference type="Pfam" id="PF13454">
    <property type="entry name" value="NAD_binding_9"/>
    <property type="match status" value="1"/>
</dbReference>